<dbReference type="GO" id="GO:0008299">
    <property type="term" value="P:isoprenoid biosynthetic process"/>
    <property type="evidence" value="ECO:0007669"/>
    <property type="project" value="InterPro"/>
</dbReference>
<evidence type="ECO:0000313" key="7">
    <source>
        <dbReference type="EMBL" id="QCC77572.1"/>
    </source>
</evidence>
<organism evidence="7 8">
    <name type="scientific">Nocardioides daphniae</name>
    <dbReference type="NCBI Taxonomy" id="402297"/>
    <lineage>
        <taxon>Bacteria</taxon>
        <taxon>Bacillati</taxon>
        <taxon>Actinomycetota</taxon>
        <taxon>Actinomycetes</taxon>
        <taxon>Propionibacteriales</taxon>
        <taxon>Nocardioidaceae</taxon>
        <taxon>Nocardioides</taxon>
    </lineage>
</organism>
<comment type="cofactor">
    <cofactor evidence="1">
        <name>Mg(2+)</name>
        <dbReference type="ChEBI" id="CHEBI:18420"/>
    </cofactor>
</comment>
<evidence type="ECO:0000256" key="3">
    <source>
        <dbReference type="ARBA" id="ARBA00022679"/>
    </source>
</evidence>
<evidence type="ECO:0000313" key="8">
    <source>
        <dbReference type="Proteomes" id="UP000297025"/>
    </source>
</evidence>
<dbReference type="PROSITE" id="PS00723">
    <property type="entry name" value="POLYPRENYL_SYNTHASE_1"/>
    <property type="match status" value="1"/>
</dbReference>
<dbReference type="PANTHER" id="PTHR12001:SF85">
    <property type="entry name" value="SHORT CHAIN ISOPRENYL DIPHOSPHATE SYNTHASE"/>
    <property type="match status" value="1"/>
</dbReference>
<dbReference type="Gene3D" id="1.10.600.10">
    <property type="entry name" value="Farnesyl Diphosphate Synthase"/>
    <property type="match status" value="1"/>
</dbReference>
<protein>
    <recommendedName>
        <fullName evidence="9">Polyprenyl synthetase family protein</fullName>
    </recommendedName>
</protein>
<feature type="compositionally biased region" description="Pro residues" evidence="6">
    <location>
        <begin position="183"/>
        <end position="193"/>
    </location>
</feature>
<sequence>MNCAPRSPPPRGPSAPGCASRPNSWTTVPGTSSGTTHERRPRSCTMTLQAQIDTLVSPTPGLGGLSLDRSMLGIALRMGTEGGKRFRPWLFATTYQQLNGRYDDAPAVDHKTLERIAAAIELLHTAFVIHDDVIDNDDERRGNSSIPGWFRGSTTSGSTSTPGPAPSSPATSPWLPRSAASPPAAPPPRPPPRCSTCSTPRCTTPRSASSPTYASPSAAPPRPWTTPSRSPSSRRLRTPSSSR</sequence>
<keyword evidence="4" id="KW-0479">Metal-binding</keyword>
<evidence type="ECO:0000256" key="2">
    <source>
        <dbReference type="ARBA" id="ARBA00006706"/>
    </source>
</evidence>
<dbReference type="KEGG" id="ndp:E2C04_11035"/>
<dbReference type="AlphaFoldDB" id="A0A4P7UBM3"/>
<dbReference type="InterPro" id="IPR000092">
    <property type="entry name" value="Polyprenyl_synt"/>
</dbReference>
<dbReference type="Pfam" id="PF00348">
    <property type="entry name" value="polyprenyl_synt"/>
    <property type="match status" value="1"/>
</dbReference>
<feature type="compositionally biased region" description="Low complexity" evidence="6">
    <location>
        <begin position="194"/>
        <end position="217"/>
    </location>
</feature>
<evidence type="ECO:0000256" key="5">
    <source>
        <dbReference type="ARBA" id="ARBA00022842"/>
    </source>
</evidence>
<feature type="compositionally biased region" description="Pro residues" evidence="6">
    <location>
        <begin position="1"/>
        <end position="13"/>
    </location>
</feature>
<keyword evidence="5" id="KW-0460">Magnesium</keyword>
<feature type="region of interest" description="Disordered" evidence="6">
    <location>
        <begin position="136"/>
        <end position="243"/>
    </location>
</feature>
<dbReference type="InterPro" id="IPR008949">
    <property type="entry name" value="Isoprenoid_synthase_dom_sf"/>
</dbReference>
<comment type="similarity">
    <text evidence="2">Belongs to the FPP/GGPP synthase family.</text>
</comment>
<dbReference type="GO" id="GO:0046872">
    <property type="term" value="F:metal ion binding"/>
    <property type="evidence" value="ECO:0007669"/>
    <property type="project" value="UniProtKB-KW"/>
</dbReference>
<dbReference type="EMBL" id="CP038462">
    <property type="protein sequence ID" value="QCC77572.1"/>
    <property type="molecule type" value="Genomic_DNA"/>
</dbReference>
<dbReference type="PANTHER" id="PTHR12001">
    <property type="entry name" value="GERANYLGERANYL PYROPHOSPHATE SYNTHASE"/>
    <property type="match status" value="1"/>
</dbReference>
<feature type="region of interest" description="Disordered" evidence="6">
    <location>
        <begin position="1"/>
        <end position="42"/>
    </location>
</feature>
<evidence type="ECO:0000256" key="1">
    <source>
        <dbReference type="ARBA" id="ARBA00001946"/>
    </source>
</evidence>
<dbReference type="InterPro" id="IPR033749">
    <property type="entry name" value="Polyprenyl_synt_CS"/>
</dbReference>
<dbReference type="SUPFAM" id="SSF48576">
    <property type="entry name" value="Terpenoid synthases"/>
    <property type="match status" value="1"/>
</dbReference>
<name>A0A4P7UBM3_9ACTN</name>
<dbReference type="Proteomes" id="UP000297025">
    <property type="component" value="Chromosome"/>
</dbReference>
<reference evidence="7 8" key="1">
    <citation type="journal article" date="2008" name="Int. J. Syst. Evol. Microbiol.">
        <title>Nocardioides daphniae sp. nov., isolated from Daphnia cucullata (Crustacea: Cladocera).</title>
        <authorList>
            <person name="Toth E.M."/>
            <person name="Keki Z."/>
            <person name="Homonnay Z.G."/>
            <person name="Borsodi A.K."/>
            <person name="Marialigeti K."/>
            <person name="Schumann P."/>
        </authorList>
    </citation>
    <scope>NUCLEOTIDE SEQUENCE [LARGE SCALE GENOMIC DNA]</scope>
    <source>
        <strain evidence="7 8">JCM 16608</strain>
    </source>
</reference>
<feature type="compositionally biased region" description="Low complexity" evidence="6">
    <location>
        <begin position="152"/>
        <end position="182"/>
    </location>
</feature>
<evidence type="ECO:0000256" key="6">
    <source>
        <dbReference type="SAM" id="MobiDB-lite"/>
    </source>
</evidence>
<keyword evidence="3" id="KW-0808">Transferase</keyword>
<feature type="compositionally biased region" description="Polar residues" evidence="6">
    <location>
        <begin position="21"/>
        <end position="35"/>
    </location>
</feature>
<evidence type="ECO:0008006" key="9">
    <source>
        <dbReference type="Google" id="ProtNLM"/>
    </source>
</evidence>
<gene>
    <name evidence="7" type="ORF">E2C04_11035</name>
</gene>
<proteinExistence type="inferred from homology"/>
<dbReference type="GO" id="GO:0004659">
    <property type="term" value="F:prenyltransferase activity"/>
    <property type="evidence" value="ECO:0007669"/>
    <property type="project" value="InterPro"/>
</dbReference>
<accession>A0A4P7UBM3</accession>
<evidence type="ECO:0000256" key="4">
    <source>
        <dbReference type="ARBA" id="ARBA00022723"/>
    </source>
</evidence>